<evidence type="ECO:0000313" key="4">
    <source>
        <dbReference type="EMBL" id="RFS87056.1"/>
    </source>
</evidence>
<evidence type="ECO:0000259" key="2">
    <source>
        <dbReference type="PROSITE" id="PS51192"/>
    </source>
</evidence>
<dbReference type="AlphaFoldDB" id="A0A372GNU6"/>
<gene>
    <name evidence="4" type="ORF">D0T12_02040</name>
</gene>
<dbReference type="SUPFAM" id="SSF52540">
    <property type="entry name" value="P-loop containing nucleoside triphosphate hydrolases"/>
    <property type="match status" value="1"/>
</dbReference>
<dbReference type="InterPro" id="IPR014001">
    <property type="entry name" value="Helicase_ATP-bd"/>
</dbReference>
<feature type="domain" description="Helicase ATP-binding" evidence="2">
    <location>
        <begin position="13"/>
        <end position="156"/>
    </location>
</feature>
<dbReference type="Gene3D" id="3.40.50.10810">
    <property type="entry name" value="Tandem AAA-ATPase domain"/>
    <property type="match status" value="1"/>
</dbReference>
<dbReference type="CDD" id="cd06223">
    <property type="entry name" value="PRTases_typeI"/>
    <property type="match status" value="1"/>
</dbReference>
<reference evidence="4 5" key="1">
    <citation type="submission" date="2018-08" db="EMBL/GenBank/DDBJ databases">
        <title>Actinomadura spongicola sp. nov., isolated from marine sponge Leucetta chagosensis.</title>
        <authorList>
            <person name="Li L."/>
            <person name="Lin H.W."/>
        </authorList>
    </citation>
    <scope>NUCLEOTIDE SEQUENCE [LARGE SCALE GENOMIC DNA]</scope>
    <source>
        <strain evidence="4 5">LHW52907</strain>
    </source>
</reference>
<sequence length="862" mass="96464">MELYQHQLDTAARVLSDPVLRYLLADEVGLGKTVEACIVVRQLLLDDSRATALIAVPSTLLQQWGVELRERFLLGEEMGEQRVRLVSHQDLAGEVRLSEHAIVVVDEAHRLVSQFSLHPHLRTDLHQAKSLLLLSATPMSGNLSVLLNLLNLVDPVAYPTNDPKSFRERVKGREREATNLQVLTSRRASPRLRSAALDELLRTHGKDPTVARLVEQCYSAEPMSSAWVDLSDYVRETYRISRRMIRHRRNSGVAEDYPVVGRRPVFVALEDSTRRMVDEFLEQYRDHLANNPALVGSPKRFAQMVLHALGGPRAFLHYLRRSLTVEQDDRALNEAMVARLQMVDTGTRSRVALDIVADRLAKDLKIVVVGTSSDIAREFYEAAQERWGNNVTGHLISMEQAVRERETLAFLNNSGGHVLVGDFTLEEGRNLQAAHVLINLDLPLDPNRLEQRIGRLDRFALRAEPAEIVTFVEPDSEWVSGHVRLLHEGIGIFTASVATLQRKLTEILNEIIAQVECEGSGVFSFDLTELRRGIEDERTEVDLLEELESVTAASDFDEATMADLRRTEEDIEDLQNAFLRFTSARGGVGLRPQVAPDGELLRLRTDSRYVPGLPDDLAAEVLPLLRRPRVYARSAATCRRGVAPLRLGDPLVDWLERYLRTDERGRARAIIRPCDDVHEPSLWMSCDFLVEFDASHLVAEDEGVRRRLRRRGDALLPPSVLRTWTNPTGPASAPALEILDAPFDPDSDQVLRGRAWGDVLTALPDWQQLCRLSADAAIDHIRSLPALSTEPPAAARRAQEEASARTAVLRARSQRLPTEAERRAAHLEMEREESLGAALVRGTAQPAVSTIACGAIVLWPTP</sequence>
<feature type="coiled-coil region" evidence="1">
    <location>
        <begin position="527"/>
        <end position="584"/>
    </location>
</feature>
<evidence type="ECO:0000313" key="5">
    <source>
        <dbReference type="Proteomes" id="UP000262882"/>
    </source>
</evidence>
<evidence type="ECO:0008006" key="6">
    <source>
        <dbReference type="Google" id="ProtNLM"/>
    </source>
</evidence>
<dbReference type="NCBIfam" id="NF041062">
    <property type="entry name" value="DpdE"/>
    <property type="match status" value="1"/>
</dbReference>
<dbReference type="PROSITE" id="PS51194">
    <property type="entry name" value="HELICASE_CTER"/>
    <property type="match status" value="1"/>
</dbReference>
<dbReference type="PANTHER" id="PTHR10799">
    <property type="entry name" value="SNF2/RAD54 HELICASE FAMILY"/>
    <property type="match status" value="1"/>
</dbReference>
<evidence type="ECO:0000259" key="3">
    <source>
        <dbReference type="PROSITE" id="PS51194"/>
    </source>
</evidence>
<dbReference type="GO" id="GO:0005524">
    <property type="term" value="F:ATP binding"/>
    <property type="evidence" value="ECO:0007669"/>
    <property type="project" value="InterPro"/>
</dbReference>
<dbReference type="InterPro" id="IPR001650">
    <property type="entry name" value="Helicase_C-like"/>
</dbReference>
<dbReference type="Pfam" id="PF00176">
    <property type="entry name" value="SNF2-rel_dom"/>
    <property type="match status" value="1"/>
</dbReference>
<comment type="caution">
    <text evidence="4">The sequence shown here is derived from an EMBL/GenBank/DDBJ whole genome shotgun (WGS) entry which is preliminary data.</text>
</comment>
<accession>A0A372GNU6</accession>
<dbReference type="SMART" id="SM00490">
    <property type="entry name" value="HELICc"/>
    <property type="match status" value="1"/>
</dbReference>
<proteinExistence type="predicted"/>
<dbReference type="PROSITE" id="PS51192">
    <property type="entry name" value="HELICASE_ATP_BIND_1"/>
    <property type="match status" value="1"/>
</dbReference>
<dbReference type="InterPro" id="IPR027417">
    <property type="entry name" value="P-loop_NTPase"/>
</dbReference>
<dbReference type="InterPro" id="IPR038718">
    <property type="entry name" value="SNF2-like_sf"/>
</dbReference>
<dbReference type="InterPro" id="IPR000836">
    <property type="entry name" value="PRTase_dom"/>
</dbReference>
<name>A0A372GNU6_9ACTN</name>
<dbReference type="EMBL" id="QVNQ01000001">
    <property type="protein sequence ID" value="RFS87056.1"/>
    <property type="molecule type" value="Genomic_DNA"/>
</dbReference>
<keyword evidence="5" id="KW-1185">Reference proteome</keyword>
<keyword evidence="1" id="KW-0175">Coiled coil</keyword>
<dbReference type="InterPro" id="IPR000330">
    <property type="entry name" value="SNF2_N"/>
</dbReference>
<dbReference type="Gene3D" id="3.40.50.300">
    <property type="entry name" value="P-loop containing nucleotide triphosphate hydrolases"/>
    <property type="match status" value="1"/>
</dbReference>
<dbReference type="SMART" id="SM00487">
    <property type="entry name" value="DEXDc"/>
    <property type="match status" value="1"/>
</dbReference>
<dbReference type="Pfam" id="PF00271">
    <property type="entry name" value="Helicase_C"/>
    <property type="match status" value="1"/>
</dbReference>
<protein>
    <recommendedName>
        <fullName evidence="6">Helicase</fullName>
    </recommendedName>
</protein>
<feature type="domain" description="Helicase C-terminal" evidence="3">
    <location>
        <begin position="324"/>
        <end position="508"/>
    </location>
</feature>
<organism evidence="4 5">
    <name type="scientific">Actinomadura spongiicola</name>
    <dbReference type="NCBI Taxonomy" id="2303421"/>
    <lineage>
        <taxon>Bacteria</taxon>
        <taxon>Bacillati</taxon>
        <taxon>Actinomycetota</taxon>
        <taxon>Actinomycetes</taxon>
        <taxon>Streptosporangiales</taxon>
        <taxon>Thermomonosporaceae</taxon>
        <taxon>Actinomadura</taxon>
    </lineage>
</organism>
<dbReference type="Proteomes" id="UP000262882">
    <property type="component" value="Unassembled WGS sequence"/>
</dbReference>
<evidence type="ECO:0000256" key="1">
    <source>
        <dbReference type="SAM" id="Coils"/>
    </source>
</evidence>